<gene>
    <name evidence="2" type="ORF">GPM918_LOCUS20922</name>
    <name evidence="1" type="ORF">OVA965_LOCUS14838</name>
    <name evidence="4" type="ORF">SRO942_LOCUS20919</name>
    <name evidence="3" type="ORF">TMI583_LOCUS14841</name>
</gene>
<keyword evidence="5" id="KW-1185">Reference proteome</keyword>
<dbReference type="EMBL" id="CAJOBC010006735">
    <property type="protein sequence ID" value="CAF3909406.1"/>
    <property type="molecule type" value="Genomic_DNA"/>
</dbReference>
<evidence type="ECO:0000313" key="4">
    <source>
        <dbReference type="EMBL" id="CAF3909406.1"/>
    </source>
</evidence>
<sequence length="402" mass="48128">MMDTSSSTIQILESPIDTSRETVFDSELKINPNNSRYYLFEAIDKTYTCSIDALDTYHRVSDAMLERDPELHDLWIDSYFYSYAFIEVFENEMNYYYHSFLRNNVKSLNMFRRIEGWNYILNSYMKYFEYIHDDNSYRIYSLINLYFSALTTIFLHNRYGLRIIETPKLDVNNNDNKLEESSVQMNKKKSLSRFKTNVALKNYIEKNIPNFNQVLKEAIQTGNNLVKLMNFNKMPTYLEMLNVQFNAWCDWLKRDSILKRKRSDNEQDENYDNKRQRANGDDLISLQIPKQSVLVSTNEIVLTDNNRTPINSLQNIIKLDKNYKGIFSACFEYYVENFYPTQLTTNMNIGGERFVLNKWSKEKLHYFLPYEYQNRLNDHTFEKEIQDLYHQQTSVLFKSKNC</sequence>
<dbReference type="Proteomes" id="UP000681722">
    <property type="component" value="Unassembled WGS sequence"/>
</dbReference>
<evidence type="ECO:0000313" key="5">
    <source>
        <dbReference type="Proteomes" id="UP000663829"/>
    </source>
</evidence>
<dbReference type="EMBL" id="CAJOBA010006541">
    <property type="protein sequence ID" value="CAF3775848.1"/>
    <property type="molecule type" value="Genomic_DNA"/>
</dbReference>
<dbReference type="AlphaFoldDB" id="A0A814SAZ5"/>
<dbReference type="Proteomes" id="UP000682733">
    <property type="component" value="Unassembled WGS sequence"/>
</dbReference>
<accession>A0A814SAZ5</accession>
<reference evidence="2" key="1">
    <citation type="submission" date="2021-02" db="EMBL/GenBank/DDBJ databases">
        <authorList>
            <person name="Nowell W R."/>
        </authorList>
    </citation>
    <scope>NUCLEOTIDE SEQUENCE</scope>
</reference>
<evidence type="ECO:0000313" key="3">
    <source>
        <dbReference type="EMBL" id="CAF3775848.1"/>
    </source>
</evidence>
<comment type="caution">
    <text evidence="2">The sequence shown here is derived from an EMBL/GenBank/DDBJ whole genome shotgun (WGS) entry which is preliminary data.</text>
</comment>
<organism evidence="2 5">
    <name type="scientific">Didymodactylos carnosus</name>
    <dbReference type="NCBI Taxonomy" id="1234261"/>
    <lineage>
        <taxon>Eukaryota</taxon>
        <taxon>Metazoa</taxon>
        <taxon>Spiralia</taxon>
        <taxon>Gnathifera</taxon>
        <taxon>Rotifera</taxon>
        <taxon>Eurotatoria</taxon>
        <taxon>Bdelloidea</taxon>
        <taxon>Philodinida</taxon>
        <taxon>Philodinidae</taxon>
        <taxon>Didymodactylos</taxon>
    </lineage>
</organism>
<name>A0A814SAZ5_9BILA</name>
<proteinExistence type="predicted"/>
<dbReference type="Proteomes" id="UP000663829">
    <property type="component" value="Unassembled WGS sequence"/>
</dbReference>
<dbReference type="Proteomes" id="UP000677228">
    <property type="component" value="Unassembled WGS sequence"/>
</dbReference>
<protein>
    <submittedName>
        <fullName evidence="2">Uncharacterized protein</fullName>
    </submittedName>
</protein>
<evidence type="ECO:0000313" key="2">
    <source>
        <dbReference type="EMBL" id="CAF1145798.1"/>
    </source>
</evidence>
<dbReference type="EMBL" id="CAJNOQ010006735">
    <property type="protein sequence ID" value="CAF1145798.1"/>
    <property type="molecule type" value="Genomic_DNA"/>
</dbReference>
<dbReference type="EMBL" id="CAJNOK010006534">
    <property type="protein sequence ID" value="CAF1006822.1"/>
    <property type="molecule type" value="Genomic_DNA"/>
</dbReference>
<dbReference type="OrthoDB" id="10024337at2759"/>
<evidence type="ECO:0000313" key="1">
    <source>
        <dbReference type="EMBL" id="CAF1006822.1"/>
    </source>
</evidence>